<evidence type="ECO:0000313" key="2">
    <source>
        <dbReference type="EMBL" id="RAR06584.1"/>
    </source>
</evidence>
<dbReference type="AlphaFoldDB" id="A0A364MXQ1"/>
<proteinExistence type="predicted"/>
<dbReference type="Proteomes" id="UP000249619">
    <property type="component" value="Unassembled WGS sequence"/>
</dbReference>
<comment type="caution">
    <text evidence="2">The sequence shown here is derived from an EMBL/GenBank/DDBJ whole genome shotgun (WGS) entry which is preliminary data.</text>
</comment>
<keyword evidence="3" id="KW-1185">Reference proteome</keyword>
<gene>
    <name evidence="2" type="ORF">DDE83_006865</name>
</gene>
<protein>
    <submittedName>
        <fullName evidence="2">Uncharacterized protein</fullName>
    </submittedName>
</protein>
<accession>A0A364MXQ1</accession>
<evidence type="ECO:0000256" key="1">
    <source>
        <dbReference type="SAM" id="SignalP"/>
    </source>
</evidence>
<keyword evidence="1" id="KW-0732">Signal</keyword>
<sequence>MKFPSSLLFLVPLASARPVEYAQQIPITGETADGVDGIRHDAVPGIGVHFTASYAVAAAHYESGETKDLVRIDGDAEYTELMLRWTDESTKHANQVKSNDDAVLASFMTRIRRAIETELDGSMRQTALALPPLPSGLQQKFREASKLTLFEDEAILYEESMATHASLKPTLSCSKPSHPGQHQHVLFLAFDEAFFSASMHEVPCGSNSPQARMVTRISYSDLGWWRLPVYEAPRAKFWAKVQEGIVHVLSLQQRPPGRIVLLGSHGADPEFKNVVEEAVWSELEVDISTMLSVNAREDSQWLAARGAAELIARQRRHG</sequence>
<feature type="signal peptide" evidence="1">
    <location>
        <begin position="1"/>
        <end position="16"/>
    </location>
</feature>
<organism evidence="2 3">
    <name type="scientific">Stemphylium lycopersici</name>
    <name type="common">Tomato gray leaf spot disease fungus</name>
    <name type="synonym">Thyrospora lycopersici</name>
    <dbReference type="NCBI Taxonomy" id="183478"/>
    <lineage>
        <taxon>Eukaryota</taxon>
        <taxon>Fungi</taxon>
        <taxon>Dikarya</taxon>
        <taxon>Ascomycota</taxon>
        <taxon>Pezizomycotina</taxon>
        <taxon>Dothideomycetes</taxon>
        <taxon>Pleosporomycetidae</taxon>
        <taxon>Pleosporales</taxon>
        <taxon>Pleosporineae</taxon>
        <taxon>Pleosporaceae</taxon>
        <taxon>Stemphylium</taxon>
    </lineage>
</organism>
<dbReference type="OrthoDB" id="3643156at2759"/>
<dbReference type="EMBL" id="QGDH01000113">
    <property type="protein sequence ID" value="RAR06584.1"/>
    <property type="molecule type" value="Genomic_DNA"/>
</dbReference>
<feature type="chain" id="PRO_5016974637" evidence="1">
    <location>
        <begin position="17"/>
        <end position="318"/>
    </location>
</feature>
<name>A0A364MXQ1_STELY</name>
<reference evidence="3" key="1">
    <citation type="submission" date="2018-05" db="EMBL/GenBank/DDBJ databases">
        <title>Draft genome sequence of Stemphylium lycopersici strain CIDEFI 213.</title>
        <authorList>
            <person name="Medina R."/>
            <person name="Franco M.E.E."/>
            <person name="Lucentini C.G."/>
            <person name="Saparrat M.C.N."/>
            <person name="Balatti P.A."/>
        </authorList>
    </citation>
    <scope>NUCLEOTIDE SEQUENCE [LARGE SCALE GENOMIC DNA]</scope>
    <source>
        <strain evidence="3">CIDEFI 213</strain>
    </source>
</reference>
<evidence type="ECO:0000313" key="3">
    <source>
        <dbReference type="Proteomes" id="UP000249619"/>
    </source>
</evidence>